<dbReference type="AlphaFoldDB" id="A0A8S1UZW0"/>
<keyword evidence="2" id="KW-1185">Reference proteome</keyword>
<dbReference type="EMBL" id="CAJJDP010000051">
    <property type="protein sequence ID" value="CAD8167966.1"/>
    <property type="molecule type" value="Genomic_DNA"/>
</dbReference>
<organism evidence="1 2">
    <name type="scientific">Paramecium octaurelia</name>
    <dbReference type="NCBI Taxonomy" id="43137"/>
    <lineage>
        <taxon>Eukaryota</taxon>
        <taxon>Sar</taxon>
        <taxon>Alveolata</taxon>
        <taxon>Ciliophora</taxon>
        <taxon>Intramacronucleata</taxon>
        <taxon>Oligohymenophorea</taxon>
        <taxon>Peniculida</taxon>
        <taxon>Parameciidae</taxon>
        <taxon>Paramecium</taxon>
    </lineage>
</organism>
<reference evidence="1" key="1">
    <citation type="submission" date="2021-01" db="EMBL/GenBank/DDBJ databases">
        <authorList>
            <consortium name="Genoscope - CEA"/>
            <person name="William W."/>
        </authorList>
    </citation>
    <scope>NUCLEOTIDE SEQUENCE</scope>
</reference>
<comment type="caution">
    <text evidence="1">The sequence shown here is derived from an EMBL/GenBank/DDBJ whole genome shotgun (WGS) entry which is preliminary data.</text>
</comment>
<evidence type="ECO:0000313" key="2">
    <source>
        <dbReference type="Proteomes" id="UP000683925"/>
    </source>
</evidence>
<protein>
    <submittedName>
        <fullName evidence="1">Uncharacterized protein</fullName>
    </submittedName>
</protein>
<accession>A0A8S1UZW0</accession>
<evidence type="ECO:0000313" key="1">
    <source>
        <dbReference type="EMBL" id="CAD8167966.1"/>
    </source>
</evidence>
<name>A0A8S1UZW0_PAROT</name>
<dbReference type="Proteomes" id="UP000683925">
    <property type="component" value="Unassembled WGS sequence"/>
</dbReference>
<gene>
    <name evidence="1" type="ORF">POCTA_138.1.T0510044</name>
</gene>
<sequence>MKQIKQVKKKCGDLIITCDVSDNGYKLDWNTCKYSCPLNFSDANLKMEIMFVCQNMNQQMGSVNIFGIDLRVRKIKKIEVFIKEQPID</sequence>
<proteinExistence type="predicted"/>